<dbReference type="CDD" id="cd00887">
    <property type="entry name" value="MoeA"/>
    <property type="match status" value="1"/>
</dbReference>
<comment type="pathway">
    <text evidence="1">Cofactor biosynthesis; molybdopterin biosynthesis.</text>
</comment>
<dbReference type="EMBL" id="CAEZSU010000005">
    <property type="protein sequence ID" value="CAB4539365.1"/>
    <property type="molecule type" value="Genomic_DNA"/>
</dbReference>
<dbReference type="InterPro" id="IPR001453">
    <property type="entry name" value="MoaB/Mog_dom"/>
</dbReference>
<sequence>MIELREAREYVLSGCLPNDQVVVALNDALGCVTAEAVVAAEQVPPFANTAVDGYAVIAADTANVPVTLQVTGTVRAGMSGADSPVDSGCAVRIMTGAPVPPGANAIVMVEDTEGSPEGDTVVVTATATINQHIRPAGDDVNPGDPVIAVGTELTAAHLGVLATIGVTHIAVVRRPVVGVISTGDELIDDGSPLAPGQIRDSNRLTLRKLLESHGFDTVDLGLARDNEQVIETAMRAGAESCDAIVTTGGVSMGDFDYVKVVLDRIGDMRWMQIAIRPAKPLAFGTLTRSDGTAVPVFGLPGNPVSSMVSYELFCRPGLRKMSGFGADNLDVGIVKGVLTEPLRRRADGKTHFARVVCEWDDESSMYKVRSAGAQGSHHMAAMAAANALAELPDGDTLETGSTVRVRLLRP</sequence>
<dbReference type="InterPro" id="IPR038987">
    <property type="entry name" value="MoeA-like"/>
</dbReference>
<dbReference type="GO" id="GO:0006777">
    <property type="term" value="P:Mo-molybdopterin cofactor biosynthetic process"/>
    <property type="evidence" value="ECO:0007669"/>
    <property type="project" value="UniProtKB-KW"/>
</dbReference>
<dbReference type="PANTHER" id="PTHR10192">
    <property type="entry name" value="MOLYBDOPTERIN BIOSYNTHESIS PROTEIN"/>
    <property type="match status" value="1"/>
</dbReference>
<dbReference type="UniPathway" id="UPA00344"/>
<dbReference type="FunFam" id="3.40.980.10:FF:000001">
    <property type="entry name" value="Molybdopterin molybdenumtransferase"/>
    <property type="match status" value="1"/>
</dbReference>
<organism evidence="4">
    <name type="scientific">freshwater metagenome</name>
    <dbReference type="NCBI Taxonomy" id="449393"/>
    <lineage>
        <taxon>unclassified sequences</taxon>
        <taxon>metagenomes</taxon>
        <taxon>ecological metagenomes</taxon>
    </lineage>
</organism>
<dbReference type="InterPro" id="IPR036425">
    <property type="entry name" value="MoaB/Mog-like_dom_sf"/>
</dbReference>
<dbReference type="Gene3D" id="2.40.340.10">
    <property type="entry name" value="MoeA, C-terminal, domain IV"/>
    <property type="match status" value="1"/>
</dbReference>
<dbReference type="Gene3D" id="2.170.190.11">
    <property type="entry name" value="Molybdopterin biosynthesis moea protein, domain 3"/>
    <property type="match status" value="1"/>
</dbReference>
<dbReference type="SUPFAM" id="SSF63882">
    <property type="entry name" value="MoeA N-terminal region -like"/>
    <property type="match status" value="1"/>
</dbReference>
<dbReference type="SUPFAM" id="SSF53218">
    <property type="entry name" value="Molybdenum cofactor biosynthesis proteins"/>
    <property type="match status" value="1"/>
</dbReference>
<dbReference type="InterPro" id="IPR005111">
    <property type="entry name" value="MoeA_C_domain_IV"/>
</dbReference>
<dbReference type="SUPFAM" id="SSF63867">
    <property type="entry name" value="MoeA C-terminal domain-like"/>
    <property type="match status" value="1"/>
</dbReference>
<dbReference type="NCBIfam" id="TIGR00177">
    <property type="entry name" value="molyb_syn"/>
    <property type="match status" value="1"/>
</dbReference>
<evidence type="ECO:0000313" key="5">
    <source>
        <dbReference type="EMBL" id="CAB4583170.1"/>
    </source>
</evidence>
<dbReference type="Pfam" id="PF00994">
    <property type="entry name" value="MoCF_biosynth"/>
    <property type="match status" value="1"/>
</dbReference>
<dbReference type="Gene3D" id="3.40.980.10">
    <property type="entry name" value="MoaB/Mog-like domain"/>
    <property type="match status" value="1"/>
</dbReference>
<dbReference type="InterPro" id="IPR005110">
    <property type="entry name" value="MoeA_linker/N"/>
</dbReference>
<dbReference type="FunFam" id="2.170.190.11:FF:000001">
    <property type="entry name" value="Molybdopterin molybdenumtransferase"/>
    <property type="match status" value="1"/>
</dbReference>
<evidence type="ECO:0000256" key="2">
    <source>
        <dbReference type="ARBA" id="ARBA00023150"/>
    </source>
</evidence>
<dbReference type="Pfam" id="PF03453">
    <property type="entry name" value="MoeA_N"/>
    <property type="match status" value="1"/>
</dbReference>
<evidence type="ECO:0000256" key="1">
    <source>
        <dbReference type="ARBA" id="ARBA00005046"/>
    </source>
</evidence>
<dbReference type="GO" id="GO:0061599">
    <property type="term" value="F:molybdopterin molybdotransferase activity"/>
    <property type="evidence" value="ECO:0007669"/>
    <property type="project" value="TreeGrafter"/>
</dbReference>
<dbReference type="EMBL" id="CAEZTG010000270">
    <property type="protein sequence ID" value="CAB4583170.1"/>
    <property type="molecule type" value="Genomic_DNA"/>
</dbReference>
<name>A0A6J6BKS2_9ZZZZ</name>
<reference evidence="4" key="1">
    <citation type="submission" date="2020-05" db="EMBL/GenBank/DDBJ databases">
        <authorList>
            <person name="Chiriac C."/>
            <person name="Salcher M."/>
            <person name="Ghai R."/>
            <person name="Kavagutti S V."/>
        </authorList>
    </citation>
    <scope>NUCLEOTIDE SEQUENCE</scope>
</reference>
<gene>
    <name evidence="4" type="ORF">UFOPK1495_00095</name>
    <name evidence="5" type="ORF">UFOPK1603_01915</name>
</gene>
<accession>A0A6J6BKS2</accession>
<feature type="domain" description="MoaB/Mog" evidence="3">
    <location>
        <begin position="178"/>
        <end position="320"/>
    </location>
</feature>
<dbReference type="Gene3D" id="3.90.105.10">
    <property type="entry name" value="Molybdopterin biosynthesis moea protein, domain 2"/>
    <property type="match status" value="1"/>
</dbReference>
<dbReference type="GO" id="GO:0005829">
    <property type="term" value="C:cytosol"/>
    <property type="evidence" value="ECO:0007669"/>
    <property type="project" value="TreeGrafter"/>
</dbReference>
<keyword evidence="2" id="KW-0501">Molybdenum cofactor biosynthesis</keyword>
<dbReference type="NCBIfam" id="NF045515">
    <property type="entry name" value="Glp_gephyrin"/>
    <property type="match status" value="1"/>
</dbReference>
<evidence type="ECO:0000259" key="3">
    <source>
        <dbReference type="SMART" id="SM00852"/>
    </source>
</evidence>
<protein>
    <submittedName>
        <fullName evidence="4">Unannotated protein</fullName>
    </submittedName>
</protein>
<dbReference type="InterPro" id="IPR036135">
    <property type="entry name" value="MoeA_linker/N_sf"/>
</dbReference>
<dbReference type="InterPro" id="IPR036688">
    <property type="entry name" value="MoeA_C_domain_IV_sf"/>
</dbReference>
<dbReference type="Pfam" id="PF03454">
    <property type="entry name" value="MoeA_C"/>
    <property type="match status" value="1"/>
</dbReference>
<dbReference type="SMART" id="SM00852">
    <property type="entry name" value="MoCF_biosynth"/>
    <property type="match status" value="1"/>
</dbReference>
<dbReference type="AlphaFoldDB" id="A0A6J6BKS2"/>
<evidence type="ECO:0000313" key="4">
    <source>
        <dbReference type="EMBL" id="CAB4539365.1"/>
    </source>
</evidence>
<proteinExistence type="predicted"/>
<dbReference type="PANTHER" id="PTHR10192:SF5">
    <property type="entry name" value="GEPHYRIN"/>
    <property type="match status" value="1"/>
</dbReference>